<dbReference type="InterPro" id="IPR019786">
    <property type="entry name" value="Zinc_finger_PHD-type_CS"/>
</dbReference>
<evidence type="ECO:0000256" key="3">
    <source>
        <dbReference type="ARBA" id="ARBA00022833"/>
    </source>
</evidence>
<dbReference type="SMART" id="SM00249">
    <property type="entry name" value="PHD"/>
    <property type="match status" value="1"/>
</dbReference>
<dbReference type="EMBL" id="OX465085">
    <property type="protein sequence ID" value="CAI9303539.1"/>
    <property type="molecule type" value="Genomic_DNA"/>
</dbReference>
<evidence type="ECO:0000256" key="1">
    <source>
        <dbReference type="ARBA" id="ARBA00022723"/>
    </source>
</evidence>
<dbReference type="InterPro" id="IPR001965">
    <property type="entry name" value="Znf_PHD"/>
</dbReference>
<dbReference type="PROSITE" id="PS01359">
    <property type="entry name" value="ZF_PHD_1"/>
    <property type="match status" value="1"/>
</dbReference>
<dbReference type="CDD" id="cd15489">
    <property type="entry name" value="PHD_SF"/>
    <property type="match status" value="1"/>
</dbReference>
<dbReference type="GO" id="GO:0008270">
    <property type="term" value="F:zinc ion binding"/>
    <property type="evidence" value="ECO:0007669"/>
    <property type="project" value="UniProtKB-KW"/>
</dbReference>
<dbReference type="InterPro" id="IPR011011">
    <property type="entry name" value="Znf_FYVE_PHD"/>
</dbReference>
<dbReference type="InterPro" id="IPR019787">
    <property type="entry name" value="Znf_PHD-finger"/>
</dbReference>
<keyword evidence="7" id="KW-1185">Reference proteome</keyword>
<keyword evidence="2 4" id="KW-0863">Zinc-finger</keyword>
<evidence type="ECO:0000313" key="7">
    <source>
        <dbReference type="Proteomes" id="UP001177003"/>
    </source>
</evidence>
<feature type="domain" description="PHD-type" evidence="5">
    <location>
        <begin position="181"/>
        <end position="235"/>
    </location>
</feature>
<dbReference type="Gene3D" id="3.30.40.10">
    <property type="entry name" value="Zinc/RING finger domain, C3HC4 (zinc finger)"/>
    <property type="match status" value="1"/>
</dbReference>
<protein>
    <recommendedName>
        <fullName evidence="5">PHD-type domain-containing protein</fullName>
    </recommendedName>
</protein>
<dbReference type="PANTHER" id="PTHR47527:SF3">
    <property type="entry name" value="RING_FYVE_PHD ZINC FINGER SUPERFAMILY PROTEIN"/>
    <property type="match status" value="1"/>
</dbReference>
<dbReference type="InterPro" id="IPR013083">
    <property type="entry name" value="Znf_RING/FYVE/PHD"/>
</dbReference>
<evidence type="ECO:0000256" key="2">
    <source>
        <dbReference type="ARBA" id="ARBA00022771"/>
    </source>
</evidence>
<proteinExistence type="predicted"/>
<dbReference type="Pfam" id="PF00628">
    <property type="entry name" value="PHD"/>
    <property type="match status" value="1"/>
</dbReference>
<evidence type="ECO:0000259" key="5">
    <source>
        <dbReference type="PROSITE" id="PS50016"/>
    </source>
</evidence>
<dbReference type="Proteomes" id="UP001177003">
    <property type="component" value="Chromosome 9"/>
</dbReference>
<gene>
    <name evidence="6" type="ORF">LSALG_LOCUS41972</name>
</gene>
<dbReference type="SUPFAM" id="SSF57903">
    <property type="entry name" value="FYVE/PHD zinc finger"/>
    <property type="match status" value="1"/>
</dbReference>
<reference evidence="6" key="1">
    <citation type="submission" date="2023-04" db="EMBL/GenBank/DDBJ databases">
        <authorList>
            <person name="Vijverberg K."/>
            <person name="Xiong W."/>
            <person name="Schranz E."/>
        </authorList>
    </citation>
    <scope>NUCLEOTIDE SEQUENCE</scope>
</reference>
<accession>A0AA36A2S2</accession>
<dbReference type="PROSITE" id="PS50016">
    <property type="entry name" value="ZF_PHD_2"/>
    <property type="match status" value="1"/>
</dbReference>
<keyword evidence="3" id="KW-0862">Zinc</keyword>
<evidence type="ECO:0000313" key="6">
    <source>
        <dbReference type="EMBL" id="CAI9303539.1"/>
    </source>
</evidence>
<dbReference type="AlphaFoldDB" id="A0AA36A2S2"/>
<organism evidence="6 7">
    <name type="scientific">Lactuca saligna</name>
    <name type="common">Willowleaf lettuce</name>
    <dbReference type="NCBI Taxonomy" id="75948"/>
    <lineage>
        <taxon>Eukaryota</taxon>
        <taxon>Viridiplantae</taxon>
        <taxon>Streptophyta</taxon>
        <taxon>Embryophyta</taxon>
        <taxon>Tracheophyta</taxon>
        <taxon>Spermatophyta</taxon>
        <taxon>Magnoliopsida</taxon>
        <taxon>eudicotyledons</taxon>
        <taxon>Gunneridae</taxon>
        <taxon>Pentapetalae</taxon>
        <taxon>asterids</taxon>
        <taxon>campanulids</taxon>
        <taxon>Asterales</taxon>
        <taxon>Asteraceae</taxon>
        <taxon>Cichorioideae</taxon>
        <taxon>Cichorieae</taxon>
        <taxon>Lactucinae</taxon>
        <taxon>Lactuca</taxon>
    </lineage>
</organism>
<sequence>MMAQAIEKLADVCKKIAPKYVFPKDAFGTIIEDLAPKLGIRPPKLSISELIDGNKIRWKNMRCSHYTLLLHMLLELFHQIKQITHPIHLQDCIIIQQFFMLPQFQIRELYHINCPLAVILEGILPSLRSGRPHLRSDEIFNYHRAPITHKEISKFVEKILQAQITEQQKWTPPSRDYMNKPLTCQTCKTTITKVDTTLVCDACEKGYHLKCLHYIPKSFSSDKWQDWHCVKCLSITNGKRKALPPKYGPVITS</sequence>
<evidence type="ECO:0000256" key="4">
    <source>
        <dbReference type="PROSITE-ProRule" id="PRU00146"/>
    </source>
</evidence>
<name>A0AA36A2S2_LACSI</name>
<keyword evidence="1" id="KW-0479">Metal-binding</keyword>
<dbReference type="PANTHER" id="PTHR47527">
    <property type="entry name" value="RING/FYVE/PHD ZINC FINGER SUPERFAMILY PROTEIN"/>
    <property type="match status" value="1"/>
</dbReference>